<protein>
    <submittedName>
        <fullName evidence="1">Uncharacterized protein</fullName>
    </submittedName>
</protein>
<reference evidence="1 2" key="1">
    <citation type="journal article" date="2024" name="BMC Biol.">
        <title>Comparative genomics of Ascetosporea gives new insight into the evolutionary basis for animal parasitism in Rhizaria.</title>
        <authorList>
            <person name="Hiltunen Thoren M."/>
            <person name="Onut-Brannstrom I."/>
            <person name="Alfjorden A."/>
            <person name="Peckova H."/>
            <person name="Swords F."/>
            <person name="Hooper C."/>
            <person name="Holzer A.S."/>
            <person name="Bass D."/>
            <person name="Burki F."/>
        </authorList>
    </citation>
    <scope>NUCLEOTIDE SEQUENCE [LARGE SCALE GENOMIC DNA]</scope>
    <source>
        <strain evidence="1">20-A016</strain>
    </source>
</reference>
<dbReference type="EMBL" id="JBDODL010006261">
    <property type="protein sequence ID" value="MES1923452.1"/>
    <property type="molecule type" value="Genomic_DNA"/>
</dbReference>
<gene>
    <name evidence="1" type="ORF">MHBO_005025</name>
</gene>
<organism evidence="1 2">
    <name type="scientific">Bonamia ostreae</name>
    <dbReference type="NCBI Taxonomy" id="126728"/>
    <lineage>
        <taxon>Eukaryota</taxon>
        <taxon>Sar</taxon>
        <taxon>Rhizaria</taxon>
        <taxon>Endomyxa</taxon>
        <taxon>Ascetosporea</taxon>
        <taxon>Haplosporida</taxon>
        <taxon>Bonamia</taxon>
    </lineage>
</organism>
<proteinExistence type="predicted"/>
<accession>A0ABV2AVQ2</accession>
<evidence type="ECO:0000313" key="1">
    <source>
        <dbReference type="EMBL" id="MES1923452.1"/>
    </source>
</evidence>
<keyword evidence="2" id="KW-1185">Reference proteome</keyword>
<dbReference type="Proteomes" id="UP001439008">
    <property type="component" value="Unassembled WGS sequence"/>
</dbReference>
<name>A0ABV2AVQ2_9EUKA</name>
<sequence>MLQNFYLAKNQHIKNDRGFEEHDIKLIQNPDLKDKELEEYLRTVLDSNRLNLQNIELNDKNVFLEGLEDWIFFKLFVEDKVNDTTITFYPGRGASSLAPEISSCIAYSKNYIIIVDNDKGGKNAKTHYESKECFSYTDIDKRIKMIADIVGDKSIKTTTSLLSAND</sequence>
<evidence type="ECO:0000313" key="2">
    <source>
        <dbReference type="Proteomes" id="UP001439008"/>
    </source>
</evidence>
<comment type="caution">
    <text evidence="1">The sequence shown here is derived from an EMBL/GenBank/DDBJ whole genome shotgun (WGS) entry which is preliminary data.</text>
</comment>